<dbReference type="InterPro" id="IPR049457">
    <property type="entry name" value="Emfourin"/>
</dbReference>
<dbReference type="Pfam" id="PF20242">
    <property type="entry name" value="Emfourin"/>
    <property type="match status" value="1"/>
</dbReference>
<name>A0A1I7DQC0_9ENTR</name>
<sequence>MNEPELTDDAVVEVAREGGLAYIPKLSGTRKIVIAQLNAEQRQRLVSILHQTLPLGQPPGQPDSPGRGDQRFYRLQITWTTRQTDVLLLIPESKAPPSLVELWRDGEACICKP</sequence>
<protein>
    <submittedName>
        <fullName evidence="1">Uncharacterized protein</fullName>
    </submittedName>
</protein>
<evidence type="ECO:0000313" key="2">
    <source>
        <dbReference type="Proteomes" id="UP000199187"/>
    </source>
</evidence>
<reference evidence="2" key="1">
    <citation type="submission" date="2016-10" db="EMBL/GenBank/DDBJ databases">
        <authorList>
            <person name="Varghese N."/>
            <person name="Submissions S."/>
        </authorList>
    </citation>
    <scope>NUCLEOTIDE SEQUENCE [LARGE SCALE GENOMIC DNA]</scope>
    <source>
        <strain evidence="2">Ah-143</strain>
    </source>
</reference>
<keyword evidence="2" id="KW-1185">Reference proteome</keyword>
<proteinExistence type="predicted"/>
<dbReference type="AlphaFoldDB" id="A0A1I7DQC0"/>
<evidence type="ECO:0000313" key="1">
    <source>
        <dbReference type="EMBL" id="SFU13898.1"/>
    </source>
</evidence>
<dbReference type="Proteomes" id="UP000199187">
    <property type="component" value="Unassembled WGS sequence"/>
</dbReference>
<dbReference type="EMBL" id="FPAU01000006">
    <property type="protein sequence ID" value="SFU13898.1"/>
    <property type="molecule type" value="Genomic_DNA"/>
</dbReference>
<organism evidence="1 2">
    <name type="scientific">Kosakonia arachidis</name>
    <dbReference type="NCBI Taxonomy" id="551989"/>
    <lineage>
        <taxon>Bacteria</taxon>
        <taxon>Pseudomonadati</taxon>
        <taxon>Pseudomonadota</taxon>
        <taxon>Gammaproteobacteria</taxon>
        <taxon>Enterobacterales</taxon>
        <taxon>Enterobacteriaceae</taxon>
        <taxon>Kosakonia</taxon>
    </lineage>
</organism>
<dbReference type="RefSeq" id="WP_090124620.1">
    <property type="nucleotide sequence ID" value="NZ_CP045300.1"/>
</dbReference>
<gene>
    <name evidence="1" type="ORF">SAMN05192562_10680</name>
</gene>
<dbReference type="OrthoDB" id="8658956at2"/>
<accession>A0A1I7DQC0</accession>